<keyword evidence="4" id="KW-0186">Copper</keyword>
<dbReference type="GO" id="GO:0042597">
    <property type="term" value="C:periplasmic space"/>
    <property type="evidence" value="ECO:0007669"/>
    <property type="project" value="InterPro"/>
</dbReference>
<dbReference type="PATRIC" id="fig|1807.14.peg.2162"/>
<dbReference type="RefSeq" id="WP_048423074.1">
    <property type="nucleotide sequence ID" value="NZ_JYNU01000011.1"/>
</dbReference>
<dbReference type="Gene3D" id="2.60.40.1220">
    <property type="match status" value="1"/>
</dbReference>
<evidence type="ECO:0000256" key="2">
    <source>
        <dbReference type="ARBA" id="ARBA00022723"/>
    </source>
</evidence>
<dbReference type="AlphaFoldDB" id="A0A0J6W5N1"/>
<dbReference type="Pfam" id="PF04234">
    <property type="entry name" value="CopC"/>
    <property type="match status" value="1"/>
</dbReference>
<evidence type="ECO:0000256" key="6">
    <source>
        <dbReference type="SAM" id="Phobius"/>
    </source>
</evidence>
<organism evidence="8 9">
    <name type="scientific">Mycolicibacterium obuense</name>
    <dbReference type="NCBI Taxonomy" id="1807"/>
    <lineage>
        <taxon>Bacteria</taxon>
        <taxon>Bacillati</taxon>
        <taxon>Actinomycetota</taxon>
        <taxon>Actinomycetes</taxon>
        <taxon>Mycobacteriales</taxon>
        <taxon>Mycobacteriaceae</taxon>
        <taxon>Mycolicibacterium</taxon>
    </lineage>
</organism>
<keyword evidence="2" id="KW-0479">Metal-binding</keyword>
<dbReference type="GO" id="GO:0046688">
    <property type="term" value="P:response to copper ion"/>
    <property type="evidence" value="ECO:0007669"/>
    <property type="project" value="InterPro"/>
</dbReference>
<feature type="transmembrane region" description="Helical" evidence="6">
    <location>
        <begin position="164"/>
        <end position="183"/>
    </location>
</feature>
<dbReference type="GO" id="GO:0006825">
    <property type="term" value="P:copper ion transport"/>
    <property type="evidence" value="ECO:0007669"/>
    <property type="project" value="InterPro"/>
</dbReference>
<dbReference type="GO" id="GO:0005886">
    <property type="term" value="C:plasma membrane"/>
    <property type="evidence" value="ECO:0007669"/>
    <property type="project" value="TreeGrafter"/>
</dbReference>
<dbReference type="Proteomes" id="UP000036313">
    <property type="component" value="Unassembled WGS sequence"/>
</dbReference>
<sequence length="187" mass="18753" precursor="true">MHELHRGRPRLVHVLAAGATALVLVLTALISAGPAWAHAARIGSDPADNAVLPQAPGRVSATFNETMQPEFAAMTVVGPDGAQWADGAPTVDGAVISIGVRPGAPAGTYTVNYRATSADGHVVTGSWPFQVTTGTTAPAATPATAAPTTSQAEPASPAPTGLPAWPFAVGAIAVVAAGAVWAVRRRS</sequence>
<protein>
    <submittedName>
        <fullName evidence="8">Copper transport protein YcnJ</fullName>
    </submittedName>
</protein>
<dbReference type="SUPFAM" id="SSF81296">
    <property type="entry name" value="E set domains"/>
    <property type="match status" value="1"/>
</dbReference>
<reference evidence="8 9" key="1">
    <citation type="journal article" date="2015" name="Genome Biol. Evol.">
        <title>Characterization of Three Mycobacterium spp. with Potential Use in Bioremediation by Genome Sequencing and Comparative Genomics.</title>
        <authorList>
            <person name="Das S."/>
            <person name="Pettersson B.M."/>
            <person name="Behra P.R."/>
            <person name="Ramesh M."/>
            <person name="Dasgupta S."/>
            <person name="Bhattacharya A."/>
            <person name="Kirsebom L.A."/>
        </authorList>
    </citation>
    <scope>NUCLEOTIDE SEQUENCE [LARGE SCALE GENOMIC DNA]</scope>
    <source>
        <strain evidence="8 9">DSM 44075</strain>
    </source>
</reference>
<comment type="caution">
    <text evidence="8">The sequence shown here is derived from an EMBL/GenBank/DDBJ whole genome shotgun (WGS) entry which is preliminary data.</text>
</comment>
<accession>A0A0J6W5N1</accession>
<gene>
    <name evidence="8" type="primary">ycnJ_2</name>
    <name evidence="8" type="ORF">MOBUDSM44075_02143</name>
</gene>
<dbReference type="PANTHER" id="PTHR34820">
    <property type="entry name" value="INNER MEMBRANE PROTEIN YEBZ"/>
    <property type="match status" value="1"/>
</dbReference>
<dbReference type="GO" id="GO:0005507">
    <property type="term" value="F:copper ion binding"/>
    <property type="evidence" value="ECO:0007669"/>
    <property type="project" value="InterPro"/>
</dbReference>
<dbReference type="InterPro" id="IPR014755">
    <property type="entry name" value="Cu-Rt/internalin_Ig-like"/>
</dbReference>
<feature type="domain" description="CopC" evidence="7">
    <location>
        <begin position="38"/>
        <end position="131"/>
    </location>
</feature>
<dbReference type="EMBL" id="JYNU01000011">
    <property type="protein sequence ID" value="KMO77103.1"/>
    <property type="molecule type" value="Genomic_DNA"/>
</dbReference>
<keyword evidence="6" id="KW-0812">Transmembrane</keyword>
<keyword evidence="6" id="KW-1133">Transmembrane helix</keyword>
<dbReference type="InterPro" id="IPR014756">
    <property type="entry name" value="Ig_E-set"/>
</dbReference>
<dbReference type="InterPro" id="IPR007348">
    <property type="entry name" value="CopC_dom"/>
</dbReference>
<evidence type="ECO:0000256" key="5">
    <source>
        <dbReference type="SAM" id="MobiDB-lite"/>
    </source>
</evidence>
<evidence type="ECO:0000256" key="4">
    <source>
        <dbReference type="ARBA" id="ARBA00023008"/>
    </source>
</evidence>
<name>A0A0J6W5N1_9MYCO</name>
<evidence type="ECO:0000256" key="1">
    <source>
        <dbReference type="ARBA" id="ARBA00004196"/>
    </source>
</evidence>
<keyword evidence="3" id="KW-0732">Signal</keyword>
<proteinExistence type="predicted"/>
<evidence type="ECO:0000313" key="8">
    <source>
        <dbReference type="EMBL" id="KMO77103.1"/>
    </source>
</evidence>
<keyword evidence="6" id="KW-0472">Membrane</keyword>
<evidence type="ECO:0000313" key="9">
    <source>
        <dbReference type="Proteomes" id="UP000036313"/>
    </source>
</evidence>
<evidence type="ECO:0000256" key="3">
    <source>
        <dbReference type="ARBA" id="ARBA00022729"/>
    </source>
</evidence>
<dbReference type="InterPro" id="IPR032694">
    <property type="entry name" value="CopC/D"/>
</dbReference>
<feature type="region of interest" description="Disordered" evidence="5">
    <location>
        <begin position="134"/>
        <end position="158"/>
    </location>
</feature>
<comment type="subcellular location">
    <subcellularLocation>
        <location evidence="1">Cell envelope</location>
    </subcellularLocation>
</comment>
<evidence type="ECO:0000259" key="7">
    <source>
        <dbReference type="Pfam" id="PF04234"/>
    </source>
</evidence>
<dbReference type="GO" id="GO:0030313">
    <property type="term" value="C:cell envelope"/>
    <property type="evidence" value="ECO:0007669"/>
    <property type="project" value="UniProtKB-SubCell"/>
</dbReference>
<dbReference type="PANTHER" id="PTHR34820:SF4">
    <property type="entry name" value="INNER MEMBRANE PROTEIN YEBZ"/>
    <property type="match status" value="1"/>
</dbReference>